<dbReference type="VEuPathDB" id="TriTrypDB:ADEAN_000765300"/>
<sequence length="215" mass="23966">MPSIKCSWLTTDTPTFYKEIQIIEEPAEALQAAEVSMSLAAESVYDANNGDKLENPETAPFVELELNAAITAICMTSNAKSVEIQKPDGTLLGTFQASAEVNGWYQHFLVSNAAAGEPLLPPGVRVSLKFFARRPREYINIATLCVVHGEPPKSPLMETDAKEFRSHSTEAQLKKLYDGVNQLQNQLLKNMEMVNRRLDRVDARLDQIENRINSK</sequence>
<evidence type="ECO:0000313" key="2">
    <source>
        <dbReference type="Proteomes" id="UP000515908"/>
    </source>
</evidence>
<accession>A0A7G2CJU8</accession>
<organism evidence="1 2">
    <name type="scientific">Angomonas deanei</name>
    <dbReference type="NCBI Taxonomy" id="59799"/>
    <lineage>
        <taxon>Eukaryota</taxon>
        <taxon>Discoba</taxon>
        <taxon>Euglenozoa</taxon>
        <taxon>Kinetoplastea</taxon>
        <taxon>Metakinetoplastina</taxon>
        <taxon>Trypanosomatida</taxon>
        <taxon>Trypanosomatidae</taxon>
        <taxon>Strigomonadinae</taxon>
        <taxon>Angomonas</taxon>
    </lineage>
</organism>
<protein>
    <submittedName>
        <fullName evidence="1">Uncharacterized protein</fullName>
    </submittedName>
</protein>
<dbReference type="EMBL" id="LR877160">
    <property type="protein sequence ID" value="CAD2220138.1"/>
    <property type="molecule type" value="Genomic_DNA"/>
</dbReference>
<dbReference type="AlphaFoldDB" id="A0A7G2CJU8"/>
<gene>
    <name evidence="1" type="ORF">ADEAN_000765300</name>
</gene>
<keyword evidence="2" id="KW-1185">Reference proteome</keyword>
<reference evidence="1 2" key="1">
    <citation type="submission" date="2020-08" db="EMBL/GenBank/DDBJ databases">
        <authorList>
            <person name="Newling K."/>
            <person name="Davey J."/>
            <person name="Forrester S."/>
        </authorList>
    </citation>
    <scope>NUCLEOTIDE SEQUENCE [LARGE SCALE GENOMIC DNA]</scope>
    <source>
        <strain evidence="2">Crithidia deanei Carvalho (ATCC PRA-265)</strain>
    </source>
</reference>
<evidence type="ECO:0000313" key="1">
    <source>
        <dbReference type="EMBL" id="CAD2220138.1"/>
    </source>
</evidence>
<proteinExistence type="predicted"/>
<name>A0A7G2CJU8_9TRYP</name>
<dbReference type="Proteomes" id="UP000515908">
    <property type="component" value="Chromosome 16"/>
</dbReference>